<dbReference type="OrthoDB" id="3350268at2"/>
<dbReference type="EMBL" id="LT629772">
    <property type="protein sequence ID" value="SDT23150.1"/>
    <property type="molecule type" value="Genomic_DNA"/>
</dbReference>
<feature type="domain" description="ThuA-like" evidence="1">
    <location>
        <begin position="35"/>
        <end position="225"/>
    </location>
</feature>
<sequence length="231" mass="25302">MPTSSDRNEPRAQVRIISGSGRYADPWHDFARTSQRIAEVITGLGHEVKIDDRVEDALTDLAGVDLVVVNIGNPERHGGETAQVAAAMGGLREHLAAGGGLLSVHSSATSFPATPAWEEIVGGRWIGGRSMHPRIGETTITINTDCHPITAGLADLTVWDERYSYLRISPEVVPLAEHSHDGLRHVMAWARDDPRGRVVFDGLGHGVRSYDSDSRVDLLRREVQWLLGPRR</sequence>
<organism evidence="2 3">
    <name type="scientific">Microlunatus soli</name>
    <dbReference type="NCBI Taxonomy" id="630515"/>
    <lineage>
        <taxon>Bacteria</taxon>
        <taxon>Bacillati</taxon>
        <taxon>Actinomycetota</taxon>
        <taxon>Actinomycetes</taxon>
        <taxon>Propionibacteriales</taxon>
        <taxon>Propionibacteriaceae</taxon>
        <taxon>Microlunatus</taxon>
    </lineage>
</organism>
<dbReference type="RefSeq" id="WP_157683653.1">
    <property type="nucleotide sequence ID" value="NZ_LT629772.1"/>
</dbReference>
<dbReference type="STRING" id="630515.SAMN04489812_4698"/>
<dbReference type="InterPro" id="IPR029062">
    <property type="entry name" value="Class_I_gatase-like"/>
</dbReference>
<proteinExistence type="predicted"/>
<dbReference type="PANTHER" id="PTHR40469">
    <property type="entry name" value="SECRETED GLYCOSYL HYDROLASE"/>
    <property type="match status" value="1"/>
</dbReference>
<dbReference type="InterPro" id="IPR029010">
    <property type="entry name" value="ThuA-like"/>
</dbReference>
<dbReference type="SUPFAM" id="SSF52317">
    <property type="entry name" value="Class I glutamine amidotransferase-like"/>
    <property type="match status" value="1"/>
</dbReference>
<name>A0A1H1YP53_9ACTN</name>
<dbReference type="Gene3D" id="3.40.50.880">
    <property type="match status" value="1"/>
</dbReference>
<dbReference type="AlphaFoldDB" id="A0A1H1YP53"/>
<dbReference type="PANTHER" id="PTHR40469:SF2">
    <property type="entry name" value="GALACTOSE-BINDING DOMAIN-LIKE SUPERFAMILY PROTEIN"/>
    <property type="match status" value="1"/>
</dbReference>
<evidence type="ECO:0000313" key="2">
    <source>
        <dbReference type="EMBL" id="SDT23150.1"/>
    </source>
</evidence>
<gene>
    <name evidence="2" type="ORF">SAMN04489812_4698</name>
</gene>
<evidence type="ECO:0000313" key="3">
    <source>
        <dbReference type="Proteomes" id="UP000199103"/>
    </source>
</evidence>
<protein>
    <recommendedName>
        <fullName evidence="1">ThuA-like domain-containing protein</fullName>
    </recommendedName>
</protein>
<dbReference type="Pfam" id="PF06283">
    <property type="entry name" value="ThuA"/>
    <property type="match status" value="1"/>
</dbReference>
<accession>A0A1H1YP53</accession>
<keyword evidence="3" id="KW-1185">Reference proteome</keyword>
<evidence type="ECO:0000259" key="1">
    <source>
        <dbReference type="Pfam" id="PF06283"/>
    </source>
</evidence>
<reference evidence="2 3" key="1">
    <citation type="submission" date="2016-10" db="EMBL/GenBank/DDBJ databases">
        <authorList>
            <person name="de Groot N.N."/>
        </authorList>
    </citation>
    <scope>NUCLEOTIDE SEQUENCE [LARGE SCALE GENOMIC DNA]</scope>
    <source>
        <strain evidence="2 3">DSM 21800</strain>
    </source>
</reference>
<dbReference type="Proteomes" id="UP000199103">
    <property type="component" value="Chromosome I"/>
</dbReference>